<evidence type="ECO:0000313" key="3">
    <source>
        <dbReference type="Proteomes" id="UP000828390"/>
    </source>
</evidence>
<feature type="compositionally biased region" description="Acidic residues" evidence="1">
    <location>
        <begin position="33"/>
        <end position="56"/>
    </location>
</feature>
<organism evidence="2 3">
    <name type="scientific">Dreissena polymorpha</name>
    <name type="common">Zebra mussel</name>
    <name type="synonym">Mytilus polymorpha</name>
    <dbReference type="NCBI Taxonomy" id="45954"/>
    <lineage>
        <taxon>Eukaryota</taxon>
        <taxon>Metazoa</taxon>
        <taxon>Spiralia</taxon>
        <taxon>Lophotrochozoa</taxon>
        <taxon>Mollusca</taxon>
        <taxon>Bivalvia</taxon>
        <taxon>Autobranchia</taxon>
        <taxon>Heteroconchia</taxon>
        <taxon>Euheterodonta</taxon>
        <taxon>Imparidentia</taxon>
        <taxon>Neoheterodontei</taxon>
        <taxon>Myida</taxon>
        <taxon>Dreissenoidea</taxon>
        <taxon>Dreissenidae</taxon>
        <taxon>Dreissena</taxon>
    </lineage>
</organism>
<evidence type="ECO:0000313" key="2">
    <source>
        <dbReference type="EMBL" id="KAH3877352.1"/>
    </source>
</evidence>
<dbReference type="Proteomes" id="UP000828390">
    <property type="component" value="Unassembled WGS sequence"/>
</dbReference>
<evidence type="ECO:0000256" key="1">
    <source>
        <dbReference type="SAM" id="MobiDB-lite"/>
    </source>
</evidence>
<accession>A0A9D4RSV7</accession>
<reference evidence="2" key="2">
    <citation type="submission" date="2020-11" db="EMBL/GenBank/DDBJ databases">
        <authorList>
            <person name="McCartney M.A."/>
            <person name="Auch B."/>
            <person name="Kono T."/>
            <person name="Mallez S."/>
            <person name="Becker A."/>
            <person name="Gohl D.M."/>
            <person name="Silverstein K.A.T."/>
            <person name="Koren S."/>
            <person name="Bechman K.B."/>
            <person name="Herman A."/>
            <person name="Abrahante J.E."/>
            <person name="Garbe J."/>
        </authorList>
    </citation>
    <scope>NUCLEOTIDE SEQUENCE</scope>
    <source>
        <strain evidence="2">Duluth1</strain>
        <tissue evidence="2">Whole animal</tissue>
    </source>
</reference>
<feature type="compositionally biased region" description="Basic and acidic residues" evidence="1">
    <location>
        <begin position="57"/>
        <end position="68"/>
    </location>
</feature>
<reference evidence="2" key="1">
    <citation type="journal article" date="2019" name="bioRxiv">
        <title>The Genome of the Zebra Mussel, Dreissena polymorpha: A Resource for Invasive Species Research.</title>
        <authorList>
            <person name="McCartney M.A."/>
            <person name="Auch B."/>
            <person name="Kono T."/>
            <person name="Mallez S."/>
            <person name="Zhang Y."/>
            <person name="Obille A."/>
            <person name="Becker A."/>
            <person name="Abrahante J.E."/>
            <person name="Garbe J."/>
            <person name="Badalamenti J.P."/>
            <person name="Herman A."/>
            <person name="Mangelson H."/>
            <person name="Liachko I."/>
            <person name="Sullivan S."/>
            <person name="Sone E.D."/>
            <person name="Koren S."/>
            <person name="Silverstein K.A.T."/>
            <person name="Beckman K.B."/>
            <person name="Gohl D.M."/>
        </authorList>
    </citation>
    <scope>NUCLEOTIDE SEQUENCE</scope>
    <source>
        <strain evidence="2">Duluth1</strain>
        <tissue evidence="2">Whole animal</tissue>
    </source>
</reference>
<protein>
    <submittedName>
        <fullName evidence="2">Uncharacterized protein</fullName>
    </submittedName>
</protein>
<keyword evidence="3" id="KW-1185">Reference proteome</keyword>
<name>A0A9D4RSV7_DREPO</name>
<sequence length="80" mass="9181">MTYLGMQTMIFGIVFYAGLLLTCAISYYSTSQECDDDNDDDDDDNDGNDIDDNDYDDDHHDDDHDGDNKITLQFPSDRRL</sequence>
<comment type="caution">
    <text evidence="2">The sequence shown here is derived from an EMBL/GenBank/DDBJ whole genome shotgun (WGS) entry which is preliminary data.</text>
</comment>
<gene>
    <name evidence="2" type="ORF">DPMN_001215</name>
</gene>
<proteinExistence type="predicted"/>
<feature type="region of interest" description="Disordered" evidence="1">
    <location>
        <begin position="32"/>
        <end position="80"/>
    </location>
</feature>
<dbReference type="AlphaFoldDB" id="A0A9D4RSV7"/>
<dbReference type="EMBL" id="JAIWYP010000001">
    <property type="protein sequence ID" value="KAH3877352.1"/>
    <property type="molecule type" value="Genomic_DNA"/>
</dbReference>